<keyword evidence="2" id="KW-1185">Reference proteome</keyword>
<name>A0A4Z2JGZ2_9TELE</name>
<gene>
    <name evidence="1" type="ORF">EYF80_001295</name>
</gene>
<proteinExistence type="predicted"/>
<comment type="caution">
    <text evidence="1">The sequence shown here is derived from an EMBL/GenBank/DDBJ whole genome shotgun (WGS) entry which is preliminary data.</text>
</comment>
<sequence length="69" mass="7867">MASTCSLDLFMAFISWEHKEQPRLINSRSMRRMGNTLAHGVSHFCIRMPKRYGGLGSSKSCSDWKEGLM</sequence>
<dbReference type="EMBL" id="SRLO01000005">
    <property type="protein sequence ID" value="TNN88512.1"/>
    <property type="molecule type" value="Genomic_DNA"/>
</dbReference>
<dbReference type="AlphaFoldDB" id="A0A4Z2JGZ2"/>
<protein>
    <submittedName>
        <fullName evidence="1">Uncharacterized protein</fullName>
    </submittedName>
</protein>
<evidence type="ECO:0000313" key="2">
    <source>
        <dbReference type="Proteomes" id="UP000314294"/>
    </source>
</evidence>
<organism evidence="1 2">
    <name type="scientific">Liparis tanakae</name>
    <name type="common">Tanaka's snailfish</name>
    <dbReference type="NCBI Taxonomy" id="230148"/>
    <lineage>
        <taxon>Eukaryota</taxon>
        <taxon>Metazoa</taxon>
        <taxon>Chordata</taxon>
        <taxon>Craniata</taxon>
        <taxon>Vertebrata</taxon>
        <taxon>Euteleostomi</taxon>
        <taxon>Actinopterygii</taxon>
        <taxon>Neopterygii</taxon>
        <taxon>Teleostei</taxon>
        <taxon>Neoteleostei</taxon>
        <taxon>Acanthomorphata</taxon>
        <taxon>Eupercaria</taxon>
        <taxon>Perciformes</taxon>
        <taxon>Cottioidei</taxon>
        <taxon>Cottales</taxon>
        <taxon>Liparidae</taxon>
        <taxon>Liparis</taxon>
    </lineage>
</organism>
<dbReference type="Proteomes" id="UP000314294">
    <property type="component" value="Unassembled WGS sequence"/>
</dbReference>
<evidence type="ECO:0000313" key="1">
    <source>
        <dbReference type="EMBL" id="TNN88512.1"/>
    </source>
</evidence>
<accession>A0A4Z2JGZ2</accession>
<reference evidence="1 2" key="1">
    <citation type="submission" date="2019-03" db="EMBL/GenBank/DDBJ databases">
        <title>First draft genome of Liparis tanakae, snailfish: a comprehensive survey of snailfish specific genes.</title>
        <authorList>
            <person name="Kim W."/>
            <person name="Song I."/>
            <person name="Jeong J.-H."/>
            <person name="Kim D."/>
            <person name="Kim S."/>
            <person name="Ryu S."/>
            <person name="Song J.Y."/>
            <person name="Lee S.K."/>
        </authorList>
    </citation>
    <scope>NUCLEOTIDE SEQUENCE [LARGE SCALE GENOMIC DNA]</scope>
    <source>
        <tissue evidence="1">Muscle</tissue>
    </source>
</reference>